<proteinExistence type="predicted"/>
<protein>
    <submittedName>
        <fullName evidence="2">Uncharacterized protein</fullName>
    </submittedName>
</protein>
<evidence type="ECO:0000256" key="1">
    <source>
        <dbReference type="SAM" id="MobiDB-lite"/>
    </source>
</evidence>
<dbReference type="Proteomes" id="UP000197468">
    <property type="component" value="Unassembled WGS sequence"/>
</dbReference>
<comment type="caution">
    <text evidence="2">The sequence shown here is derived from an EMBL/GenBank/DDBJ whole genome shotgun (WGS) entry which is preliminary data.</text>
</comment>
<name>A0A246JL21_9BURK</name>
<feature type="compositionally biased region" description="Basic and acidic residues" evidence="1">
    <location>
        <begin position="72"/>
        <end position="94"/>
    </location>
</feature>
<feature type="compositionally biased region" description="Basic and acidic residues" evidence="1">
    <location>
        <begin position="150"/>
        <end position="162"/>
    </location>
</feature>
<dbReference type="EMBL" id="NIOF01000001">
    <property type="protein sequence ID" value="OWQ93312.1"/>
    <property type="molecule type" value="Genomic_DNA"/>
</dbReference>
<feature type="region of interest" description="Disordered" evidence="1">
    <location>
        <begin position="72"/>
        <end position="196"/>
    </location>
</feature>
<evidence type="ECO:0000313" key="2">
    <source>
        <dbReference type="EMBL" id="OWQ93312.1"/>
    </source>
</evidence>
<gene>
    <name evidence="2" type="ORF">CDN99_02165</name>
</gene>
<evidence type="ECO:0000313" key="3">
    <source>
        <dbReference type="Proteomes" id="UP000197468"/>
    </source>
</evidence>
<sequence>MTRAQIEAERARVEKDYQDKVRECRQRFVVTSCLEDARDERIRLLRPLDRAEHIVNAEDRERRGVAARARVLENERQAAADEARRKTESVRMADHPASAPQVPAAKTPRANPELHQRQQAQQDAEAKAKAADRRDAAAERRVKAQQRQRKASEDLALRDQKRASAASSAKGNATPKPDPIHLPTPSASDIKALPRR</sequence>
<dbReference type="AlphaFoldDB" id="A0A246JL21"/>
<reference evidence="2 3" key="1">
    <citation type="journal article" date="2008" name="Int. J. Syst. Evol. Microbiol.">
        <title>Description of Roseateles aquatilis sp. nov. and Roseateles terrae sp. nov., in the class Betaproteobacteria, and emended description of the genus Roseateles.</title>
        <authorList>
            <person name="Gomila M."/>
            <person name="Bowien B."/>
            <person name="Falsen E."/>
            <person name="Moore E.R."/>
            <person name="Lalucat J."/>
        </authorList>
    </citation>
    <scope>NUCLEOTIDE SEQUENCE [LARGE SCALE GENOMIC DNA]</scope>
    <source>
        <strain evidence="2 3">CCUG 48205</strain>
    </source>
</reference>
<accession>A0A246JL21</accession>
<keyword evidence="3" id="KW-1185">Reference proteome</keyword>
<organism evidence="2 3">
    <name type="scientific">Roseateles aquatilis</name>
    <dbReference type="NCBI Taxonomy" id="431061"/>
    <lineage>
        <taxon>Bacteria</taxon>
        <taxon>Pseudomonadati</taxon>
        <taxon>Pseudomonadota</taxon>
        <taxon>Betaproteobacteria</taxon>
        <taxon>Burkholderiales</taxon>
        <taxon>Sphaerotilaceae</taxon>
        <taxon>Roseateles</taxon>
    </lineage>
</organism>
<feature type="compositionally biased region" description="Basic and acidic residues" evidence="1">
    <location>
        <begin position="124"/>
        <end position="142"/>
    </location>
</feature>